<dbReference type="Proteomes" id="UP000054144">
    <property type="component" value="Unassembled WGS sequence"/>
</dbReference>
<proteinExistence type="predicted"/>
<dbReference type="EMBL" id="KN881630">
    <property type="protein sequence ID" value="KIY52658.1"/>
    <property type="molecule type" value="Genomic_DNA"/>
</dbReference>
<evidence type="ECO:0000256" key="1">
    <source>
        <dbReference type="SAM" id="MobiDB-lite"/>
    </source>
</evidence>
<keyword evidence="3" id="KW-1185">Reference proteome</keyword>
<feature type="region of interest" description="Disordered" evidence="1">
    <location>
        <begin position="126"/>
        <end position="151"/>
    </location>
</feature>
<evidence type="ECO:0000313" key="2">
    <source>
        <dbReference type="EMBL" id="KIY52658.1"/>
    </source>
</evidence>
<name>A0A0D7APE5_9AGAR</name>
<organism evidence="2 3">
    <name type="scientific">Fistulina hepatica ATCC 64428</name>
    <dbReference type="NCBI Taxonomy" id="1128425"/>
    <lineage>
        <taxon>Eukaryota</taxon>
        <taxon>Fungi</taxon>
        <taxon>Dikarya</taxon>
        <taxon>Basidiomycota</taxon>
        <taxon>Agaricomycotina</taxon>
        <taxon>Agaricomycetes</taxon>
        <taxon>Agaricomycetidae</taxon>
        <taxon>Agaricales</taxon>
        <taxon>Fistulinaceae</taxon>
        <taxon>Fistulina</taxon>
    </lineage>
</organism>
<evidence type="ECO:0000313" key="3">
    <source>
        <dbReference type="Proteomes" id="UP000054144"/>
    </source>
</evidence>
<dbReference type="OrthoDB" id="3203159at2759"/>
<gene>
    <name evidence="2" type="ORF">FISHEDRAFT_34584</name>
</gene>
<dbReference type="AlphaFoldDB" id="A0A0D7APE5"/>
<protein>
    <submittedName>
        <fullName evidence="2">Uncharacterized protein</fullName>
    </submittedName>
</protein>
<feature type="compositionally biased region" description="Basic and acidic residues" evidence="1">
    <location>
        <begin position="131"/>
        <end position="148"/>
    </location>
</feature>
<reference evidence="2 3" key="1">
    <citation type="journal article" date="2015" name="Fungal Genet. Biol.">
        <title>Evolution of novel wood decay mechanisms in Agaricales revealed by the genome sequences of Fistulina hepatica and Cylindrobasidium torrendii.</title>
        <authorList>
            <person name="Floudas D."/>
            <person name="Held B.W."/>
            <person name="Riley R."/>
            <person name="Nagy L.G."/>
            <person name="Koehler G."/>
            <person name="Ransdell A.S."/>
            <person name="Younus H."/>
            <person name="Chow J."/>
            <person name="Chiniquy J."/>
            <person name="Lipzen A."/>
            <person name="Tritt A."/>
            <person name="Sun H."/>
            <person name="Haridas S."/>
            <person name="LaButti K."/>
            <person name="Ohm R.A."/>
            <person name="Kues U."/>
            <person name="Blanchette R.A."/>
            <person name="Grigoriev I.V."/>
            <person name="Minto R.E."/>
            <person name="Hibbett D.S."/>
        </authorList>
    </citation>
    <scope>NUCLEOTIDE SEQUENCE [LARGE SCALE GENOMIC DNA]</scope>
    <source>
        <strain evidence="2 3">ATCC 64428</strain>
    </source>
</reference>
<sequence>MNRRWVDDHKSKANKAYYRQEGYSKETPSEYYIRKSTLLKTVFRMADSEIMAEVMRCAPVKWSSVLTEQFYDDLVEFQAAIKFNEEALLRLDSESSYRSFYRPRHPSSEIPYAARTRLVGAHPDLPSPAFPKDDANITKRKKTPDEAGARPCRHCGSGKHWDRECKHFLQRTARTQLANASSDFLEAQDEYDNAFDDASTEGDF</sequence>
<accession>A0A0D7APE5</accession>